<accession>A0A2N7TG68</accession>
<evidence type="ECO:0000256" key="1">
    <source>
        <dbReference type="SAM" id="SignalP"/>
    </source>
</evidence>
<dbReference type="GO" id="GO:0009279">
    <property type="term" value="C:cell outer membrane"/>
    <property type="evidence" value="ECO:0007669"/>
    <property type="project" value="InterPro"/>
</dbReference>
<dbReference type="RefSeq" id="WP_102629826.1">
    <property type="nucleotide sequence ID" value="NZ_PDOH01000049.1"/>
</dbReference>
<dbReference type="AlphaFoldDB" id="A0A2N7TG68"/>
<dbReference type="Pfam" id="PF05275">
    <property type="entry name" value="CopB"/>
    <property type="match status" value="1"/>
</dbReference>
<dbReference type="OrthoDB" id="9778934at2"/>
<name>A0A2N7TG68_9GAMM</name>
<dbReference type="GO" id="GO:0006878">
    <property type="term" value="P:intracellular copper ion homeostasis"/>
    <property type="evidence" value="ECO:0007669"/>
    <property type="project" value="InterPro"/>
</dbReference>
<proteinExistence type="predicted"/>
<evidence type="ECO:0000313" key="3">
    <source>
        <dbReference type="Proteomes" id="UP000235346"/>
    </source>
</evidence>
<reference evidence="2 3" key="1">
    <citation type="submission" date="2018-01" db="EMBL/GenBank/DDBJ databases">
        <title>Halomonas endophytica sp. nov., isolated from storage liquid in the stems of Populus euphratica.</title>
        <authorList>
            <person name="Chen C."/>
        </authorList>
    </citation>
    <scope>NUCLEOTIDE SEQUENCE [LARGE SCALE GENOMIC DNA]</scope>
    <source>
        <strain evidence="2 3">DSM 26881</strain>
    </source>
</reference>
<dbReference type="InterPro" id="IPR007939">
    <property type="entry name" value="Cu-R_B_prcur"/>
</dbReference>
<protein>
    <submittedName>
        <fullName evidence="2">Copper resistance protein B</fullName>
    </submittedName>
</protein>
<dbReference type="GO" id="GO:0005507">
    <property type="term" value="F:copper ion binding"/>
    <property type="evidence" value="ECO:0007669"/>
    <property type="project" value="InterPro"/>
</dbReference>
<feature type="chain" id="PRO_5014601238" evidence="1">
    <location>
        <begin position="25"/>
        <end position="256"/>
    </location>
</feature>
<keyword evidence="3" id="KW-1185">Reference proteome</keyword>
<dbReference type="EMBL" id="PNRE01000100">
    <property type="protein sequence ID" value="PMR67165.1"/>
    <property type="molecule type" value="Genomic_DNA"/>
</dbReference>
<gene>
    <name evidence="2" type="ORF">C1H66_21050</name>
</gene>
<keyword evidence="1" id="KW-0732">Signal</keyword>
<dbReference type="Proteomes" id="UP000235346">
    <property type="component" value="Unassembled WGS sequence"/>
</dbReference>
<feature type="signal peptide" evidence="1">
    <location>
        <begin position="1"/>
        <end position="24"/>
    </location>
</feature>
<comment type="caution">
    <text evidence="2">The sequence shown here is derived from an EMBL/GenBank/DDBJ whole genome shotgun (WGS) entry which is preliminary data.</text>
</comment>
<evidence type="ECO:0000313" key="2">
    <source>
        <dbReference type="EMBL" id="PMR67165.1"/>
    </source>
</evidence>
<sequence length="256" mass="28210">MKTSTALPVACAALAMLTVTGAHAEDGYDAPADWPSPMMEHNTGAVLFDRLEYVVPDKGDEALVWDFEAWYGGDINRVYLKSEGENVQGDGESAEFEALDLRYSRLIADFWELQGGIGYQGNVGSNDHPERFYGVIGLQGTAPYRIETSLDLKVSEDGDAWAQLEAEHDVRLTQRWYLQPRAEVVAAGSEVPEFGVGEGLNSVNASLRLRYEITRRFAPYVGGYWEKRYGDTADLARARGGHVEDTGIVAGIRVLL</sequence>
<organism evidence="2 3">
    <name type="scientific">Halomonas heilongjiangensis</name>
    <dbReference type="NCBI Taxonomy" id="1387883"/>
    <lineage>
        <taxon>Bacteria</taxon>
        <taxon>Pseudomonadati</taxon>
        <taxon>Pseudomonadota</taxon>
        <taxon>Gammaproteobacteria</taxon>
        <taxon>Oceanospirillales</taxon>
        <taxon>Halomonadaceae</taxon>
        <taxon>Halomonas</taxon>
    </lineage>
</organism>